<comment type="caution">
    <text evidence="2">The sequence shown here is derived from an EMBL/GenBank/DDBJ whole genome shotgun (WGS) entry which is preliminary data.</text>
</comment>
<protein>
    <submittedName>
        <fullName evidence="2">Uncharacterized protein</fullName>
    </submittedName>
</protein>
<evidence type="ECO:0000256" key="1">
    <source>
        <dbReference type="SAM" id="SignalP"/>
    </source>
</evidence>
<evidence type="ECO:0000313" key="3">
    <source>
        <dbReference type="Proteomes" id="UP001141950"/>
    </source>
</evidence>
<dbReference type="EMBL" id="JANIPJ010000002">
    <property type="protein sequence ID" value="MCR2802958.1"/>
    <property type="molecule type" value="Genomic_DNA"/>
</dbReference>
<feature type="chain" id="PRO_5040735651" evidence="1">
    <location>
        <begin position="30"/>
        <end position="162"/>
    </location>
</feature>
<keyword evidence="1" id="KW-0732">Signal</keyword>
<accession>A0A9X2S8Z7</accession>
<organism evidence="2 3">
    <name type="scientific">Paenibacillus soyae</name>
    <dbReference type="NCBI Taxonomy" id="2969249"/>
    <lineage>
        <taxon>Bacteria</taxon>
        <taxon>Bacillati</taxon>
        <taxon>Bacillota</taxon>
        <taxon>Bacilli</taxon>
        <taxon>Bacillales</taxon>
        <taxon>Paenibacillaceae</taxon>
        <taxon>Paenibacillus</taxon>
    </lineage>
</organism>
<gene>
    <name evidence="2" type="ORF">NQZ67_03595</name>
</gene>
<keyword evidence="3" id="KW-1185">Reference proteome</keyword>
<reference evidence="2" key="1">
    <citation type="submission" date="2022-08" db="EMBL/GenBank/DDBJ databases">
        <title>The genomic sequence of strain Paenibacillus sp. SCIV0701.</title>
        <authorList>
            <person name="Zhao H."/>
        </authorList>
    </citation>
    <scope>NUCLEOTIDE SEQUENCE</scope>
    <source>
        <strain evidence="2">SCIV0701</strain>
    </source>
</reference>
<evidence type="ECO:0000313" key="2">
    <source>
        <dbReference type="EMBL" id="MCR2802958.1"/>
    </source>
</evidence>
<dbReference type="AlphaFoldDB" id="A0A9X2S8Z7"/>
<sequence>MMKVRLGRLLPMLSLALLLAALSGAPAFAEAQREDSAASSQEETLRPVQVFDVAAGKVVKTIPNDKKFQKMAKKWTGSITGLAPQLTADQSCTYVYRVPLAKPVTIQTGGISLAASDLFLFYCKEQPPMLLTFDDQRKPYLFLFDADIKPFIKKVGLPPLES</sequence>
<proteinExistence type="predicted"/>
<dbReference type="Proteomes" id="UP001141950">
    <property type="component" value="Unassembled WGS sequence"/>
</dbReference>
<feature type="signal peptide" evidence="1">
    <location>
        <begin position="1"/>
        <end position="29"/>
    </location>
</feature>
<name>A0A9X2S8Z7_9BACL</name>
<dbReference type="RefSeq" id="WP_257442861.1">
    <property type="nucleotide sequence ID" value="NZ_JANIPJ010000002.1"/>
</dbReference>